<proteinExistence type="predicted"/>
<dbReference type="AlphaFoldDB" id="A0A1V8TUJ0"/>
<dbReference type="EMBL" id="NAJO01000001">
    <property type="protein sequence ID" value="OQO15018.1"/>
    <property type="molecule type" value="Genomic_DNA"/>
</dbReference>
<organism evidence="2 3">
    <name type="scientific">Cryoendolithus antarcticus</name>
    <dbReference type="NCBI Taxonomy" id="1507870"/>
    <lineage>
        <taxon>Eukaryota</taxon>
        <taxon>Fungi</taxon>
        <taxon>Dikarya</taxon>
        <taxon>Ascomycota</taxon>
        <taxon>Pezizomycotina</taxon>
        <taxon>Dothideomycetes</taxon>
        <taxon>Dothideomycetidae</taxon>
        <taxon>Cladosporiales</taxon>
        <taxon>Cladosporiaceae</taxon>
        <taxon>Cryoendolithus</taxon>
    </lineage>
</organism>
<evidence type="ECO:0000313" key="2">
    <source>
        <dbReference type="EMBL" id="OQO15018.1"/>
    </source>
</evidence>
<name>A0A1V8TUJ0_9PEZI</name>
<reference evidence="3" key="1">
    <citation type="submission" date="2017-03" db="EMBL/GenBank/DDBJ databases">
        <title>Genomes of endolithic fungi from Antarctica.</title>
        <authorList>
            <person name="Coleine C."/>
            <person name="Masonjones S."/>
            <person name="Stajich J.E."/>
        </authorList>
    </citation>
    <scope>NUCLEOTIDE SEQUENCE [LARGE SCALE GENOMIC DNA]</scope>
    <source>
        <strain evidence="3">CCFEE 5527</strain>
    </source>
</reference>
<dbReference type="Proteomes" id="UP000192596">
    <property type="component" value="Unassembled WGS sequence"/>
</dbReference>
<protein>
    <submittedName>
        <fullName evidence="2">Uncharacterized protein</fullName>
    </submittedName>
</protein>
<keyword evidence="3" id="KW-1185">Reference proteome</keyword>
<comment type="caution">
    <text evidence="2">The sequence shown here is derived from an EMBL/GenBank/DDBJ whole genome shotgun (WGS) entry which is preliminary data.</text>
</comment>
<evidence type="ECO:0000313" key="3">
    <source>
        <dbReference type="Proteomes" id="UP000192596"/>
    </source>
</evidence>
<dbReference type="InParanoid" id="A0A1V8TUJ0"/>
<feature type="region of interest" description="Disordered" evidence="1">
    <location>
        <begin position="1"/>
        <end position="69"/>
    </location>
</feature>
<gene>
    <name evidence="2" type="ORF">B0A48_00400</name>
</gene>
<evidence type="ECO:0000256" key="1">
    <source>
        <dbReference type="SAM" id="MobiDB-lite"/>
    </source>
</evidence>
<sequence>MESHGAPQIQPQEKKKKKRKSAAKKAKELDRAHKHYDGIDDREAEKSAKRPRCESPERDDTFVPPIIEDEDVTKPSVEVSVIEQASSEAEALVIPPVSGQTTVVSVKDEEFPAPVVFVVRRAPLSIEFLEAMVERQTQMSLERGNWPQDMSNEKIFDMFTPCQSPHWLLKLLLAEPQSSTTACYLDSRM</sequence>
<feature type="compositionally biased region" description="Basic residues" evidence="1">
    <location>
        <begin position="14"/>
        <end position="24"/>
    </location>
</feature>
<accession>A0A1V8TUJ0</accession>
<feature type="compositionally biased region" description="Basic and acidic residues" evidence="1">
    <location>
        <begin position="25"/>
        <end position="61"/>
    </location>
</feature>